<organism evidence="1 2">
    <name type="scientific">Kitasatospora xanthocidica</name>
    <dbReference type="NCBI Taxonomy" id="83382"/>
    <lineage>
        <taxon>Bacteria</taxon>
        <taxon>Bacillati</taxon>
        <taxon>Actinomycetota</taxon>
        <taxon>Actinomycetes</taxon>
        <taxon>Kitasatosporales</taxon>
        <taxon>Streptomycetaceae</taxon>
        <taxon>Kitasatospora</taxon>
    </lineage>
</organism>
<dbReference type="Proteomes" id="UP000263377">
    <property type="component" value="Unassembled WGS sequence"/>
</dbReference>
<dbReference type="RefSeq" id="WP_117485243.1">
    <property type="nucleotide sequence ID" value="NZ_QVIG01000001.1"/>
</dbReference>
<dbReference type="InterPro" id="IPR051082">
    <property type="entry name" value="Pentapeptide-BTB/POZ_domain"/>
</dbReference>
<comment type="caution">
    <text evidence="1">The sequence shown here is derived from an EMBL/GenBank/DDBJ whole genome shotgun (WGS) entry which is preliminary data.</text>
</comment>
<evidence type="ECO:0000313" key="2">
    <source>
        <dbReference type="Proteomes" id="UP000263377"/>
    </source>
</evidence>
<dbReference type="PANTHER" id="PTHR14136">
    <property type="entry name" value="BTB_POZ DOMAIN-CONTAINING PROTEIN KCTD9"/>
    <property type="match status" value="1"/>
</dbReference>
<keyword evidence="2" id="KW-1185">Reference proteome</keyword>
<accession>A0A372ZMI8</accession>
<dbReference type="Gene3D" id="2.160.20.80">
    <property type="entry name" value="E3 ubiquitin-protein ligase SopA"/>
    <property type="match status" value="1"/>
</dbReference>
<dbReference type="PANTHER" id="PTHR14136:SF17">
    <property type="entry name" value="BTB_POZ DOMAIN-CONTAINING PROTEIN KCTD9"/>
    <property type="match status" value="1"/>
</dbReference>
<dbReference type="SUPFAM" id="SSF141571">
    <property type="entry name" value="Pentapeptide repeat-like"/>
    <property type="match status" value="1"/>
</dbReference>
<evidence type="ECO:0000313" key="1">
    <source>
        <dbReference type="EMBL" id="RGD56682.1"/>
    </source>
</evidence>
<dbReference type="Pfam" id="PF00805">
    <property type="entry name" value="Pentapeptide"/>
    <property type="match status" value="2"/>
</dbReference>
<sequence length="230" mass="24541">MPTDSFARRVLRYLARTEPPFGPAGLMPERSGFLAALRAALAFQLFQSVEPEDGSTGSGLRKTPRRGADLLRTDLRGADLRGSDLRGAVLAGASLRSANLRGADLRGVSLAGADLRTANLSDANLAGADLARADLRDANLSHADLRGAVLCDATLVGVNLSRADLRDADLRGADLEFSNLIEVRWSLATGWPADRYPVIRGRSIEVEPEVFEIQADDARDREGAPTPVPA</sequence>
<proteinExistence type="predicted"/>
<name>A0A372ZMI8_9ACTN</name>
<dbReference type="EMBL" id="QVIG01000001">
    <property type="protein sequence ID" value="RGD56682.1"/>
    <property type="molecule type" value="Genomic_DNA"/>
</dbReference>
<dbReference type="InterPro" id="IPR001646">
    <property type="entry name" value="5peptide_repeat"/>
</dbReference>
<gene>
    <name evidence="1" type="ORF">DR950_01750</name>
</gene>
<reference evidence="1 2" key="1">
    <citation type="submission" date="2018-08" db="EMBL/GenBank/DDBJ databases">
        <title>Diversity &amp; Physiological Properties of Lignin-Decomposing Actinobacteria from Soil.</title>
        <authorList>
            <person name="Roh S.G."/>
            <person name="Kim S.B."/>
        </authorList>
    </citation>
    <scope>NUCLEOTIDE SEQUENCE [LARGE SCALE GENOMIC DNA]</scope>
    <source>
        <strain evidence="1 2">MMS17-GH009</strain>
    </source>
</reference>
<protein>
    <submittedName>
        <fullName evidence="1">Pentapeptide repeat-containing protein</fullName>
    </submittedName>
</protein>
<dbReference type="AlphaFoldDB" id="A0A372ZMI8"/>